<dbReference type="EMBL" id="FOTQ01000001">
    <property type="protein sequence ID" value="SFL69783.1"/>
    <property type="molecule type" value="Genomic_DNA"/>
</dbReference>
<organism evidence="2 3">
    <name type="scientific">Shimia aestuarii</name>
    <dbReference type="NCBI Taxonomy" id="254406"/>
    <lineage>
        <taxon>Bacteria</taxon>
        <taxon>Pseudomonadati</taxon>
        <taxon>Pseudomonadota</taxon>
        <taxon>Alphaproteobacteria</taxon>
        <taxon>Rhodobacterales</taxon>
        <taxon>Roseobacteraceae</taxon>
    </lineage>
</organism>
<evidence type="ECO:0000259" key="1">
    <source>
        <dbReference type="Pfam" id="PF12724"/>
    </source>
</evidence>
<dbReference type="InterPro" id="IPR026816">
    <property type="entry name" value="Flavodoxin_dom"/>
</dbReference>
<keyword evidence="3" id="KW-1185">Reference proteome</keyword>
<dbReference type="InterPro" id="IPR029039">
    <property type="entry name" value="Flavoprotein-like_sf"/>
</dbReference>
<dbReference type="Proteomes" id="UP000199144">
    <property type="component" value="Unassembled WGS sequence"/>
</dbReference>
<protein>
    <submittedName>
        <fullName evidence="2">Menaquinone-dependent protoporphyrinogen oxidase</fullName>
    </submittedName>
</protein>
<dbReference type="OrthoDB" id="9795729at2"/>
<reference evidence="2 3" key="1">
    <citation type="submission" date="2016-10" db="EMBL/GenBank/DDBJ databases">
        <authorList>
            <person name="de Groot N.N."/>
        </authorList>
    </citation>
    <scope>NUCLEOTIDE SEQUENCE [LARGE SCALE GENOMIC DNA]</scope>
    <source>
        <strain evidence="2 3">DSM 15283</strain>
    </source>
</reference>
<name>A0A1I4JU60_9RHOB</name>
<dbReference type="Pfam" id="PF12724">
    <property type="entry name" value="Flavodoxin_5"/>
    <property type="match status" value="1"/>
</dbReference>
<gene>
    <name evidence="2" type="ORF">SAMN04488042_1011166</name>
</gene>
<dbReference type="STRING" id="254406.SAMN04488042_1011166"/>
<dbReference type="SUPFAM" id="SSF52218">
    <property type="entry name" value="Flavoproteins"/>
    <property type="match status" value="1"/>
</dbReference>
<dbReference type="Gene3D" id="3.40.50.360">
    <property type="match status" value="1"/>
</dbReference>
<feature type="domain" description="Flavodoxin" evidence="1">
    <location>
        <begin position="4"/>
        <end position="147"/>
    </location>
</feature>
<dbReference type="InterPro" id="IPR052200">
    <property type="entry name" value="Protoporphyrinogen_IX_DH"/>
</dbReference>
<dbReference type="GO" id="GO:0006783">
    <property type="term" value="P:heme biosynthetic process"/>
    <property type="evidence" value="ECO:0007669"/>
    <property type="project" value="TreeGrafter"/>
</dbReference>
<dbReference type="PANTHER" id="PTHR38030">
    <property type="entry name" value="PROTOPORPHYRINOGEN IX DEHYDROGENASE [MENAQUINONE]"/>
    <property type="match status" value="1"/>
</dbReference>
<proteinExistence type="predicted"/>
<dbReference type="GO" id="GO:0070819">
    <property type="term" value="F:menaquinone-dependent protoporphyrinogen oxidase activity"/>
    <property type="evidence" value="ECO:0007669"/>
    <property type="project" value="TreeGrafter"/>
</dbReference>
<dbReference type="PANTHER" id="PTHR38030:SF2">
    <property type="entry name" value="PROTOPORPHYRINOGEN IX DEHYDROGENASE [QUINONE]"/>
    <property type="match status" value="1"/>
</dbReference>
<dbReference type="RefSeq" id="WP_093091724.1">
    <property type="nucleotide sequence ID" value="NZ_FOTQ01000001.1"/>
</dbReference>
<evidence type="ECO:0000313" key="2">
    <source>
        <dbReference type="EMBL" id="SFL69783.1"/>
    </source>
</evidence>
<evidence type="ECO:0000313" key="3">
    <source>
        <dbReference type="Proteomes" id="UP000199144"/>
    </source>
</evidence>
<dbReference type="GO" id="GO:0010181">
    <property type="term" value="F:FMN binding"/>
    <property type="evidence" value="ECO:0007669"/>
    <property type="project" value="TreeGrafter"/>
</dbReference>
<dbReference type="AlphaFoldDB" id="A0A1I4JU60"/>
<accession>A0A1I4JU60</accession>
<sequence>MKVLVAYATSEGHTRKIARHVADRMFDAGHGVELLALTDAQDLDLGRFNRVILAASLHIGHYQRALADFAEANAKALTSKPSLLLSVSLAAAGHAADEWRDLERIAEDFEEATGWNADEVLHVAGAYMPSRYDLVRRLTMRRIIAKKDPEADLYSDKVYTDWDALDAKVDAWMGKRE</sequence>